<evidence type="ECO:0000256" key="1">
    <source>
        <dbReference type="SAM" id="MobiDB-lite"/>
    </source>
</evidence>
<name>A0ABR3GBY1_9PEZI</name>
<reference evidence="2 3" key="1">
    <citation type="submission" date="2024-02" db="EMBL/GenBank/DDBJ databases">
        <title>Discinaceae phylogenomics.</title>
        <authorList>
            <person name="Dirks A.C."/>
            <person name="James T.Y."/>
        </authorList>
    </citation>
    <scope>NUCLEOTIDE SEQUENCE [LARGE SCALE GENOMIC DNA]</scope>
    <source>
        <strain evidence="2 3">ACD0624</strain>
    </source>
</reference>
<keyword evidence="3" id="KW-1185">Reference proteome</keyword>
<dbReference type="Proteomes" id="UP001447188">
    <property type="component" value="Unassembled WGS sequence"/>
</dbReference>
<accession>A0ABR3GBY1</accession>
<gene>
    <name evidence="2" type="ORF">Q9L58_007593</name>
</gene>
<organism evidence="2 3">
    <name type="scientific">Discina gigas</name>
    <dbReference type="NCBI Taxonomy" id="1032678"/>
    <lineage>
        <taxon>Eukaryota</taxon>
        <taxon>Fungi</taxon>
        <taxon>Dikarya</taxon>
        <taxon>Ascomycota</taxon>
        <taxon>Pezizomycotina</taxon>
        <taxon>Pezizomycetes</taxon>
        <taxon>Pezizales</taxon>
        <taxon>Discinaceae</taxon>
        <taxon>Discina</taxon>
    </lineage>
</organism>
<sequence>MAPNGIPHLQLPTFTPLEPLTSGTNLPHVPAEEYAPTESFTRVSKPPPTPTTTLDASTTPPQSPGRPTSMRRFLSRVSLNSSYTNNGDDDDKASILSGPLSPTVSVMSRDSKRKTSGSTKKTSWWKKSKDKKEDKVQDRSMPPPLSPPTHIVAAPQIAPVHLDERSPESSPHATTRKTVQSIAPPPRLPDDLFGSGFSSLDSDMFKNFK</sequence>
<feature type="region of interest" description="Disordered" evidence="1">
    <location>
        <begin position="1"/>
        <end position="209"/>
    </location>
</feature>
<evidence type="ECO:0000313" key="2">
    <source>
        <dbReference type="EMBL" id="KAL0633486.1"/>
    </source>
</evidence>
<feature type="compositionally biased region" description="Polar residues" evidence="1">
    <location>
        <begin position="77"/>
        <end position="86"/>
    </location>
</feature>
<comment type="caution">
    <text evidence="2">The sequence shown here is derived from an EMBL/GenBank/DDBJ whole genome shotgun (WGS) entry which is preliminary data.</text>
</comment>
<proteinExistence type="predicted"/>
<evidence type="ECO:0000313" key="3">
    <source>
        <dbReference type="Proteomes" id="UP001447188"/>
    </source>
</evidence>
<protein>
    <submittedName>
        <fullName evidence="2">Uncharacterized protein</fullName>
    </submittedName>
</protein>
<dbReference type="EMBL" id="JBBBZM010000123">
    <property type="protein sequence ID" value="KAL0633486.1"/>
    <property type="molecule type" value="Genomic_DNA"/>
</dbReference>
<feature type="compositionally biased region" description="Low complexity" evidence="1">
    <location>
        <begin position="51"/>
        <end position="60"/>
    </location>
</feature>
<feature type="compositionally biased region" description="Polar residues" evidence="1">
    <location>
        <begin position="168"/>
        <end position="181"/>
    </location>
</feature>